<dbReference type="InterPro" id="IPR004842">
    <property type="entry name" value="SLC12A_fam"/>
</dbReference>
<evidence type="ECO:0000256" key="5">
    <source>
        <dbReference type="SAM" id="Phobius"/>
    </source>
</evidence>
<keyword evidence="2 5" id="KW-0812">Transmembrane</keyword>
<dbReference type="OrthoDB" id="2020542at2759"/>
<comment type="caution">
    <text evidence="7">The sequence shown here is derived from an EMBL/GenBank/DDBJ whole genome shotgun (WGS) entry which is preliminary data.</text>
</comment>
<feature type="domain" description="Amino acid permease/ SLC12A" evidence="6">
    <location>
        <begin position="9"/>
        <end position="129"/>
    </location>
</feature>
<reference evidence="7" key="1">
    <citation type="submission" date="2019-05" db="EMBL/GenBank/DDBJ databases">
        <title>Annotation for the trematode Fasciolopsis buski.</title>
        <authorList>
            <person name="Choi Y.-J."/>
        </authorList>
    </citation>
    <scope>NUCLEOTIDE SEQUENCE</scope>
    <source>
        <strain evidence="7">HT</strain>
        <tissue evidence="7">Whole worm</tissue>
    </source>
</reference>
<evidence type="ECO:0000256" key="3">
    <source>
        <dbReference type="ARBA" id="ARBA00022989"/>
    </source>
</evidence>
<feature type="transmembrane region" description="Helical" evidence="5">
    <location>
        <begin position="12"/>
        <end position="32"/>
    </location>
</feature>
<proteinExistence type="predicted"/>
<gene>
    <name evidence="7" type="ORF">FBUS_09925</name>
</gene>
<sequence>MWVLDYNTGQMMSFVVVFSVLFSGVTGIMNGANMSGELKNPARSIPSGTLSACLTTFLIYLVLAIFSAASCSRDLLQQNYIYLQGVCIWRPLIVIGMFATTLSAALGNLIGASRILEALARDELFGEFLL</sequence>
<protein>
    <submittedName>
        <fullName evidence="7">S12A9</fullName>
    </submittedName>
</protein>
<evidence type="ECO:0000313" key="8">
    <source>
        <dbReference type="Proteomes" id="UP000728185"/>
    </source>
</evidence>
<dbReference type="EMBL" id="LUCM01009565">
    <property type="protein sequence ID" value="KAA0186795.1"/>
    <property type="molecule type" value="Genomic_DNA"/>
</dbReference>
<name>A0A8E0RMZ5_9TREM</name>
<dbReference type="AlphaFoldDB" id="A0A8E0RMZ5"/>
<dbReference type="GO" id="GO:0015379">
    <property type="term" value="F:potassium:chloride symporter activity"/>
    <property type="evidence" value="ECO:0007669"/>
    <property type="project" value="TreeGrafter"/>
</dbReference>
<feature type="transmembrane region" description="Helical" evidence="5">
    <location>
        <begin position="88"/>
        <end position="111"/>
    </location>
</feature>
<evidence type="ECO:0000313" key="7">
    <source>
        <dbReference type="EMBL" id="KAA0186795.1"/>
    </source>
</evidence>
<dbReference type="Pfam" id="PF00324">
    <property type="entry name" value="AA_permease"/>
    <property type="match status" value="1"/>
</dbReference>
<organism evidence="7 8">
    <name type="scientific">Fasciolopsis buskii</name>
    <dbReference type="NCBI Taxonomy" id="27845"/>
    <lineage>
        <taxon>Eukaryota</taxon>
        <taxon>Metazoa</taxon>
        <taxon>Spiralia</taxon>
        <taxon>Lophotrochozoa</taxon>
        <taxon>Platyhelminthes</taxon>
        <taxon>Trematoda</taxon>
        <taxon>Digenea</taxon>
        <taxon>Plagiorchiida</taxon>
        <taxon>Echinostomata</taxon>
        <taxon>Echinostomatoidea</taxon>
        <taxon>Fasciolidae</taxon>
        <taxon>Fasciolopsis</taxon>
    </lineage>
</organism>
<dbReference type="Proteomes" id="UP000728185">
    <property type="component" value="Unassembled WGS sequence"/>
</dbReference>
<feature type="transmembrane region" description="Helical" evidence="5">
    <location>
        <begin position="44"/>
        <end position="68"/>
    </location>
</feature>
<evidence type="ECO:0000256" key="1">
    <source>
        <dbReference type="ARBA" id="ARBA00004141"/>
    </source>
</evidence>
<comment type="subcellular location">
    <subcellularLocation>
        <location evidence="1">Membrane</location>
        <topology evidence="1">Multi-pass membrane protein</topology>
    </subcellularLocation>
</comment>
<dbReference type="GO" id="GO:0055075">
    <property type="term" value="P:potassium ion homeostasis"/>
    <property type="evidence" value="ECO:0007669"/>
    <property type="project" value="TreeGrafter"/>
</dbReference>
<dbReference type="GO" id="GO:0006884">
    <property type="term" value="P:cell volume homeostasis"/>
    <property type="evidence" value="ECO:0007669"/>
    <property type="project" value="TreeGrafter"/>
</dbReference>
<dbReference type="GO" id="GO:0055064">
    <property type="term" value="P:chloride ion homeostasis"/>
    <property type="evidence" value="ECO:0007669"/>
    <property type="project" value="TreeGrafter"/>
</dbReference>
<keyword evidence="8" id="KW-1185">Reference proteome</keyword>
<dbReference type="InterPro" id="IPR004841">
    <property type="entry name" value="AA-permease/SLC12A_dom"/>
</dbReference>
<accession>A0A8E0RMZ5</accession>
<dbReference type="GO" id="GO:0016020">
    <property type="term" value="C:membrane"/>
    <property type="evidence" value="ECO:0007669"/>
    <property type="project" value="UniProtKB-SubCell"/>
</dbReference>
<dbReference type="PANTHER" id="PTHR11827">
    <property type="entry name" value="SOLUTE CARRIER FAMILY 12, CATION COTRANSPORTERS"/>
    <property type="match status" value="1"/>
</dbReference>
<dbReference type="Gene3D" id="1.20.1740.10">
    <property type="entry name" value="Amino acid/polyamine transporter I"/>
    <property type="match status" value="1"/>
</dbReference>
<keyword evidence="4 5" id="KW-0472">Membrane</keyword>
<evidence type="ECO:0000256" key="4">
    <source>
        <dbReference type="ARBA" id="ARBA00023136"/>
    </source>
</evidence>
<evidence type="ECO:0000259" key="6">
    <source>
        <dbReference type="Pfam" id="PF00324"/>
    </source>
</evidence>
<evidence type="ECO:0000256" key="2">
    <source>
        <dbReference type="ARBA" id="ARBA00022692"/>
    </source>
</evidence>
<dbReference type="PANTHER" id="PTHR11827:SF72">
    <property type="entry name" value="GH08340P"/>
    <property type="match status" value="1"/>
</dbReference>
<keyword evidence="3 5" id="KW-1133">Transmembrane helix</keyword>